<dbReference type="FunFam" id="3.30.559.10:FF:000012">
    <property type="entry name" value="Non-ribosomal peptide synthetase"/>
    <property type="match status" value="1"/>
</dbReference>
<feature type="domain" description="Condensation" evidence="5">
    <location>
        <begin position="2"/>
        <end position="457"/>
    </location>
</feature>
<feature type="domain" description="AMP-dependent synthetase/ligase" evidence="4">
    <location>
        <begin position="478"/>
        <end position="802"/>
    </location>
</feature>
<dbReference type="GO" id="GO:0043041">
    <property type="term" value="P:amino acid activation for nonribosomal peptide biosynthetic process"/>
    <property type="evidence" value="ECO:0007669"/>
    <property type="project" value="TreeGrafter"/>
</dbReference>
<dbReference type="InterPro" id="IPR010071">
    <property type="entry name" value="AA_adenyl_dom"/>
</dbReference>
<keyword evidence="7" id="KW-1185">Reference proteome</keyword>
<proteinExistence type="predicted"/>
<dbReference type="GO" id="GO:0003824">
    <property type="term" value="F:catalytic activity"/>
    <property type="evidence" value="ECO:0007669"/>
    <property type="project" value="InterPro"/>
</dbReference>
<evidence type="ECO:0000256" key="2">
    <source>
        <dbReference type="ARBA" id="ARBA00022450"/>
    </source>
</evidence>
<evidence type="ECO:0000313" key="6">
    <source>
        <dbReference type="EMBL" id="NEC48791.1"/>
    </source>
</evidence>
<dbReference type="InterPro" id="IPR000873">
    <property type="entry name" value="AMP-dep_synth/lig_dom"/>
</dbReference>
<dbReference type="Proteomes" id="UP000471745">
    <property type="component" value="Unassembled WGS sequence"/>
</dbReference>
<dbReference type="CDD" id="cd19540">
    <property type="entry name" value="LCL_NRPS-like"/>
    <property type="match status" value="1"/>
</dbReference>
<evidence type="ECO:0000256" key="1">
    <source>
        <dbReference type="ARBA" id="ARBA00001957"/>
    </source>
</evidence>
<dbReference type="NCBIfam" id="TIGR01733">
    <property type="entry name" value="AA-adenyl-dom"/>
    <property type="match status" value="1"/>
</dbReference>
<dbReference type="Gene3D" id="3.30.559.10">
    <property type="entry name" value="Chloramphenicol acetyltransferase-like domain"/>
    <property type="match status" value="1"/>
</dbReference>
<dbReference type="SUPFAM" id="SSF52777">
    <property type="entry name" value="CoA-dependent acyltransferases"/>
    <property type="match status" value="2"/>
</dbReference>
<evidence type="ECO:0000256" key="3">
    <source>
        <dbReference type="ARBA" id="ARBA00022553"/>
    </source>
</evidence>
<dbReference type="InterPro" id="IPR001242">
    <property type="entry name" value="Condensation_dom"/>
</dbReference>
<dbReference type="GO" id="GO:0031177">
    <property type="term" value="F:phosphopantetheine binding"/>
    <property type="evidence" value="ECO:0007669"/>
    <property type="project" value="TreeGrafter"/>
</dbReference>
<gene>
    <name evidence="6" type="ORF">G3I18_09410</name>
</gene>
<keyword evidence="3" id="KW-0597">Phosphoprotein</keyword>
<comment type="cofactor">
    <cofactor evidence="1">
        <name>pantetheine 4'-phosphate</name>
        <dbReference type="ChEBI" id="CHEBI:47942"/>
    </cofactor>
</comment>
<dbReference type="Gene3D" id="2.30.38.10">
    <property type="entry name" value="Luciferase, Domain 3"/>
    <property type="match status" value="1"/>
</dbReference>
<dbReference type="FunFam" id="2.30.38.10:FF:000001">
    <property type="entry name" value="Non-ribosomal peptide synthetase PvdI"/>
    <property type="match status" value="1"/>
</dbReference>
<comment type="caution">
    <text evidence="6">The sequence shown here is derived from an EMBL/GenBank/DDBJ whole genome shotgun (WGS) entry which is preliminary data.</text>
</comment>
<dbReference type="Pfam" id="PF00668">
    <property type="entry name" value="Condensation"/>
    <property type="match status" value="1"/>
</dbReference>
<accession>A0A9X5CHZ8</accession>
<dbReference type="GO" id="GO:0005829">
    <property type="term" value="C:cytosol"/>
    <property type="evidence" value="ECO:0007669"/>
    <property type="project" value="TreeGrafter"/>
</dbReference>
<dbReference type="RefSeq" id="WP_163087720.1">
    <property type="nucleotide sequence ID" value="NZ_JAAGNA010000337.1"/>
</dbReference>
<dbReference type="Gene3D" id="3.40.50.980">
    <property type="match status" value="2"/>
</dbReference>
<feature type="non-terminal residue" evidence="6">
    <location>
        <position position="891"/>
    </location>
</feature>
<dbReference type="FunFam" id="3.40.50.980:FF:000001">
    <property type="entry name" value="Non-ribosomal peptide synthetase"/>
    <property type="match status" value="1"/>
</dbReference>
<dbReference type="GO" id="GO:0008610">
    <property type="term" value="P:lipid biosynthetic process"/>
    <property type="evidence" value="ECO:0007669"/>
    <property type="project" value="UniProtKB-ARBA"/>
</dbReference>
<dbReference type="InterPro" id="IPR023213">
    <property type="entry name" value="CAT-like_dom_sf"/>
</dbReference>
<dbReference type="PANTHER" id="PTHR45527">
    <property type="entry name" value="NONRIBOSOMAL PEPTIDE SYNTHETASE"/>
    <property type="match status" value="1"/>
</dbReference>
<dbReference type="EMBL" id="JAAGNA010000337">
    <property type="protein sequence ID" value="NEC48791.1"/>
    <property type="molecule type" value="Genomic_DNA"/>
</dbReference>
<dbReference type="PANTHER" id="PTHR45527:SF1">
    <property type="entry name" value="FATTY ACID SYNTHASE"/>
    <property type="match status" value="1"/>
</dbReference>
<dbReference type="PROSITE" id="PS00455">
    <property type="entry name" value="AMP_BINDING"/>
    <property type="match status" value="1"/>
</dbReference>
<dbReference type="Pfam" id="PF00501">
    <property type="entry name" value="AMP-binding"/>
    <property type="match status" value="1"/>
</dbReference>
<evidence type="ECO:0000259" key="5">
    <source>
        <dbReference type="Pfam" id="PF00668"/>
    </source>
</evidence>
<dbReference type="FunFam" id="3.40.50.12780:FF:000012">
    <property type="entry name" value="Non-ribosomal peptide synthetase"/>
    <property type="match status" value="1"/>
</dbReference>
<organism evidence="6 7">
    <name type="scientific">Actinospica acidiphila</name>
    <dbReference type="NCBI Taxonomy" id="304899"/>
    <lineage>
        <taxon>Bacteria</taxon>
        <taxon>Bacillati</taxon>
        <taxon>Actinomycetota</taxon>
        <taxon>Actinomycetes</taxon>
        <taxon>Catenulisporales</taxon>
        <taxon>Actinospicaceae</taxon>
        <taxon>Actinospica</taxon>
    </lineage>
</organism>
<name>A0A9X5CHZ8_9ACTN</name>
<dbReference type="Gene3D" id="3.30.300.30">
    <property type="match status" value="1"/>
</dbReference>
<dbReference type="Gene3D" id="3.30.559.30">
    <property type="entry name" value="Nonribosomal peptide synthetase, condensation domain"/>
    <property type="match status" value="1"/>
</dbReference>
<evidence type="ECO:0000259" key="4">
    <source>
        <dbReference type="Pfam" id="PF00501"/>
    </source>
</evidence>
<dbReference type="GO" id="GO:0044550">
    <property type="term" value="P:secondary metabolite biosynthetic process"/>
    <property type="evidence" value="ECO:0007669"/>
    <property type="project" value="TreeGrafter"/>
</dbReference>
<protein>
    <submittedName>
        <fullName evidence="6">Amino acid adenylation domain-containing protein</fullName>
    </submittedName>
</protein>
<dbReference type="AlphaFoldDB" id="A0A9X5CHZ8"/>
<reference evidence="6 7" key="1">
    <citation type="submission" date="2020-01" db="EMBL/GenBank/DDBJ databases">
        <title>Insect and environment-associated Actinomycetes.</title>
        <authorList>
            <person name="Currrie C."/>
            <person name="Chevrette M."/>
            <person name="Carlson C."/>
            <person name="Stubbendieck R."/>
            <person name="Wendt-Pienkowski E."/>
        </authorList>
    </citation>
    <scope>NUCLEOTIDE SEQUENCE [LARGE SCALE GENOMIC DNA]</scope>
    <source>
        <strain evidence="6 7">SID8189</strain>
    </source>
</reference>
<evidence type="ECO:0000313" key="7">
    <source>
        <dbReference type="Proteomes" id="UP000471745"/>
    </source>
</evidence>
<dbReference type="InterPro" id="IPR020845">
    <property type="entry name" value="AMP-binding_CS"/>
</dbReference>
<dbReference type="InterPro" id="IPR045851">
    <property type="entry name" value="AMP-bd_C_sf"/>
</dbReference>
<keyword evidence="2" id="KW-0596">Phosphopantetheine</keyword>
<sequence length="891" mass="95774">MTTLSFSQRRLWFLNQLDGPSAIYNIPTALRLSGTLDREALTAALADVITRHETLRTVLADGLEGPRQVVLDATDEAAAPVLTVVDTDEAGLAAALEEAARYTFDLLGEIPIRCTLFELAPDDHVLLVLLHHVAGDGWSVPVLVRDLLGAYAARRAGRAPGWPELPVQYSDFTVWQQELLGSEDDPDSVISRQLSYWRETLADLPEELGLPTDRPRPATATHRGDTLPLTVPADVHARLVELARENRASLFMVVQAALATLLSKLSGSTDVPIGTPIAGRTDAALDDLVGFFVNTLVLRADLSGTPTFRELLARVRDADLHAYEHQDVPFERLVEVLNPPRAMARHPLFQTLLTWNDNDQRQARTAAAELPGLTVRGHNAETRTARFDLSFTVEERQTRTGAPDGLSGALNYSTDLFDRSTAESFVERFTRVLAAVAAAPDAPIARVDLLSGNERHEVLERANATARDVPSATVPELFAARAAATPDAPALAFGEETVSYGELNARANRLAHWLIERGARPESLVAVALPRSVDLMVALLAVLKSGAGYVPVDPEFPQDRIAYILQDAAPVLSLTADVLAAADLTGCSADDPQVAGRSGDTTAYVIYTSGSTGRPKGVTVTQAALVNFLTAMQDRFALTEYDRLVAVTTVGFDIAGLELFLPLLHGAQVVLAPREVVRDPAALLALVRESGARLMQATPSLWQALAEAGGVPAGLRVLVGGEALPASLARTLAEGGRTVTNLYGPTETTVWSTAADITDEVTIGGPIANTRLYVLDAGLRPVPVGVAGELYIAGAGLARGYHRRPALTSERFVADPYGPAGTRMYRTGDLVRRTASGELEYLGRTDFQVKVRGFRIELGEIETVIADHPDLARAAVVVREDSPGDQRIVAY</sequence>
<dbReference type="SUPFAM" id="SSF56801">
    <property type="entry name" value="Acetyl-CoA synthetase-like"/>
    <property type="match status" value="1"/>
</dbReference>